<dbReference type="InterPro" id="IPR001736">
    <property type="entry name" value="PLipase_D/transphosphatidylase"/>
</dbReference>
<dbReference type="KEGG" id="xba:C7S18_12100"/>
<dbReference type="PROSITE" id="PS50035">
    <property type="entry name" value="PLD"/>
    <property type="match status" value="2"/>
</dbReference>
<dbReference type="OrthoDB" id="9814092at2"/>
<dbReference type="PANTHER" id="PTHR21248:SF12">
    <property type="entry name" value="CARDIOLIPIN SYNTHASE C"/>
    <property type="match status" value="1"/>
</dbReference>
<keyword evidence="3" id="KW-1185">Reference proteome</keyword>
<dbReference type="Pfam" id="PF13091">
    <property type="entry name" value="PLDc_2"/>
    <property type="match status" value="2"/>
</dbReference>
<protein>
    <submittedName>
        <fullName evidence="2">Phospholipase</fullName>
    </submittedName>
</protein>
<gene>
    <name evidence="2" type="ORF">C7S18_12100</name>
</gene>
<dbReference type="SUPFAM" id="SSF56024">
    <property type="entry name" value="Phospholipase D/nuclease"/>
    <property type="match status" value="2"/>
</dbReference>
<dbReference type="GO" id="GO:0030572">
    <property type="term" value="F:phosphatidyltransferase activity"/>
    <property type="evidence" value="ECO:0007669"/>
    <property type="project" value="UniProtKB-ARBA"/>
</dbReference>
<dbReference type="EMBL" id="CP027860">
    <property type="protein sequence ID" value="AVP97893.1"/>
    <property type="molecule type" value="Genomic_DNA"/>
</dbReference>
<name>A0A2P1PSS6_9GAMM</name>
<dbReference type="AlphaFoldDB" id="A0A2P1PSS6"/>
<evidence type="ECO:0000313" key="2">
    <source>
        <dbReference type="EMBL" id="AVP97893.1"/>
    </source>
</evidence>
<dbReference type="PANTHER" id="PTHR21248">
    <property type="entry name" value="CARDIOLIPIN SYNTHASE"/>
    <property type="match status" value="1"/>
</dbReference>
<reference evidence="2 3" key="2">
    <citation type="submission" date="2018-03" db="EMBL/GenBank/DDBJ databases">
        <authorList>
            <person name="Keele B.F."/>
        </authorList>
    </citation>
    <scope>NUCLEOTIDE SEQUENCE [LARGE SCALE GENOMIC DNA]</scope>
    <source>
        <strain evidence="2 3">D13</strain>
    </source>
</reference>
<evidence type="ECO:0000313" key="3">
    <source>
        <dbReference type="Proteomes" id="UP000241074"/>
    </source>
</evidence>
<dbReference type="SMART" id="SM00155">
    <property type="entry name" value="PLDc"/>
    <property type="match status" value="2"/>
</dbReference>
<dbReference type="InterPro" id="IPR025202">
    <property type="entry name" value="PLD-like_dom"/>
</dbReference>
<feature type="domain" description="PLD phosphodiesterase" evidence="1">
    <location>
        <begin position="228"/>
        <end position="255"/>
    </location>
</feature>
<evidence type="ECO:0000259" key="1">
    <source>
        <dbReference type="PROSITE" id="PS50035"/>
    </source>
</evidence>
<dbReference type="CDD" id="cd09111">
    <property type="entry name" value="PLDc_ymdC_like_1"/>
    <property type="match status" value="1"/>
</dbReference>
<organism evidence="2 3">
    <name type="scientific">Ahniella affigens</name>
    <dbReference type="NCBI Taxonomy" id="2021234"/>
    <lineage>
        <taxon>Bacteria</taxon>
        <taxon>Pseudomonadati</taxon>
        <taxon>Pseudomonadota</taxon>
        <taxon>Gammaproteobacteria</taxon>
        <taxon>Lysobacterales</taxon>
        <taxon>Rhodanobacteraceae</taxon>
        <taxon>Ahniella</taxon>
    </lineage>
</organism>
<reference evidence="2 3" key="1">
    <citation type="submission" date="2018-03" db="EMBL/GenBank/DDBJ databases">
        <title>Ahniella affigens gen. nov., sp. nov., a gammaproteobacterium isolated from sandy soil near a stream.</title>
        <authorList>
            <person name="Ko Y."/>
            <person name="Kim J.-H."/>
        </authorList>
    </citation>
    <scope>NUCLEOTIDE SEQUENCE [LARGE SCALE GENOMIC DNA]</scope>
    <source>
        <strain evidence="2 3">D13</strain>
    </source>
</reference>
<accession>A0A2P1PSS6</accession>
<dbReference type="Gene3D" id="3.30.870.10">
    <property type="entry name" value="Endonuclease Chain A"/>
    <property type="match status" value="2"/>
</dbReference>
<feature type="domain" description="PLD phosphodiesterase" evidence="1">
    <location>
        <begin position="490"/>
        <end position="517"/>
    </location>
</feature>
<sequence>MISPWGHFRLDRFAHIMRAVRVWPVSQAMRTWQFTLPARYLHLHLHLLGVVCVALLLGPGCATRHKLYREAESIVTSERRTEIHCDEPVNHCALSSAWQRDADGLAIAGDSAASVHELTLFEDGTDALAARVHLIRAARHSIAMQTFIFDPDDTGNLILHELLKAAERGVRVQIILDQLFSLDGRKLLARLDKSHANFEMRVYNPTFNEAQTAPLEFAAGIVCCFRRFNQRSHNKLLLVDDRLAILGGRNISDHYFDLGHDFNYHDRDVLLIGPETLTMRASFDQFWSHPRTRSLWQLNDVAKSQLANPHLRPMLAAEVPIAPRMQRFIDLALDPEWLEGMRAKRVEAAQVSYFSDPPDKPFVSLDARRDLSLRMVELIESADTDLLLQTPYMVLSRPARDAFLKLATTKPDLRKRVSSNSLAATDAWPVYAVAHKHRRLYLEDLGFELHEFKPYPGYSDAALNAKPPNFVKSSIRIVRERAPPLDRAIPRRSLHSKSIVIDREIGIIGSHNFDPRSTWLNTENGIIVWDRRFANALALEIEADMAPEQSWVVARKPDVRILTPLNQTVERATEWLPLFDVWPWRYATSYELKPECTPLRRDDPHFLECYVRVGDFPEVNLSTKAIYTRILTAFGVGLTPIL</sequence>
<dbReference type="GO" id="GO:0032049">
    <property type="term" value="P:cardiolipin biosynthetic process"/>
    <property type="evidence" value="ECO:0007669"/>
    <property type="project" value="UniProtKB-ARBA"/>
</dbReference>
<dbReference type="RefSeq" id="WP_106891813.1">
    <property type="nucleotide sequence ID" value="NZ_CP027860.1"/>
</dbReference>
<proteinExistence type="predicted"/>
<dbReference type="Proteomes" id="UP000241074">
    <property type="component" value="Chromosome"/>
</dbReference>